<name>A0A371EKK1_MUCPR</name>
<dbReference type="EMBL" id="QJKJ01013411">
    <property type="protein sequence ID" value="RDX66516.1"/>
    <property type="molecule type" value="Genomic_DNA"/>
</dbReference>
<feature type="non-terminal residue" evidence="1">
    <location>
        <position position="1"/>
    </location>
</feature>
<evidence type="ECO:0000313" key="1">
    <source>
        <dbReference type="EMBL" id="RDX66516.1"/>
    </source>
</evidence>
<comment type="caution">
    <text evidence="1">The sequence shown here is derived from an EMBL/GenBank/DDBJ whole genome shotgun (WGS) entry which is preliminary data.</text>
</comment>
<sequence>MEHYNSTIGNRRGRLSSFSIFDFKPNISHEPEQMENNNRTLKKLAITDLELAQSYKLKSGPIHLLLKFHGLAREDPHKHRKEFHVVYSKVRPQGIPIDYIKMKAFPFSLNGAAKD</sequence>
<dbReference type="AlphaFoldDB" id="A0A371EKK1"/>
<proteinExistence type="predicted"/>
<organism evidence="1 2">
    <name type="scientific">Mucuna pruriens</name>
    <name type="common">Velvet bean</name>
    <name type="synonym">Dolichos pruriens</name>
    <dbReference type="NCBI Taxonomy" id="157652"/>
    <lineage>
        <taxon>Eukaryota</taxon>
        <taxon>Viridiplantae</taxon>
        <taxon>Streptophyta</taxon>
        <taxon>Embryophyta</taxon>
        <taxon>Tracheophyta</taxon>
        <taxon>Spermatophyta</taxon>
        <taxon>Magnoliopsida</taxon>
        <taxon>eudicotyledons</taxon>
        <taxon>Gunneridae</taxon>
        <taxon>Pentapetalae</taxon>
        <taxon>rosids</taxon>
        <taxon>fabids</taxon>
        <taxon>Fabales</taxon>
        <taxon>Fabaceae</taxon>
        <taxon>Papilionoideae</taxon>
        <taxon>50 kb inversion clade</taxon>
        <taxon>NPAAA clade</taxon>
        <taxon>indigoferoid/millettioid clade</taxon>
        <taxon>Phaseoleae</taxon>
        <taxon>Mucuna</taxon>
    </lineage>
</organism>
<dbReference type="OrthoDB" id="1422241at2759"/>
<accession>A0A371EKK1</accession>
<reference evidence="1" key="1">
    <citation type="submission" date="2018-05" db="EMBL/GenBank/DDBJ databases">
        <title>Draft genome of Mucuna pruriens seed.</title>
        <authorList>
            <person name="Nnadi N.E."/>
            <person name="Vos R."/>
            <person name="Hasami M.H."/>
            <person name="Devisetty U.K."/>
            <person name="Aguiy J.C."/>
        </authorList>
    </citation>
    <scope>NUCLEOTIDE SEQUENCE [LARGE SCALE GENOMIC DNA]</scope>
    <source>
        <strain evidence="1">JCA_2017</strain>
    </source>
</reference>
<evidence type="ECO:0000313" key="2">
    <source>
        <dbReference type="Proteomes" id="UP000257109"/>
    </source>
</evidence>
<protein>
    <submittedName>
        <fullName evidence="1">Uncharacterized protein</fullName>
    </submittedName>
</protein>
<dbReference type="Proteomes" id="UP000257109">
    <property type="component" value="Unassembled WGS sequence"/>
</dbReference>
<gene>
    <name evidence="1" type="ORF">CR513_54709</name>
</gene>
<keyword evidence="2" id="KW-1185">Reference proteome</keyword>